<evidence type="ECO:0000256" key="2">
    <source>
        <dbReference type="RuleBase" id="RU362080"/>
    </source>
</evidence>
<name>A0A1R4HFS3_9GAMM</name>
<dbReference type="EMBL" id="FUKJ01000357">
    <property type="protein sequence ID" value="SJM94710.1"/>
    <property type="molecule type" value="Genomic_DNA"/>
</dbReference>
<dbReference type="Gene3D" id="1.10.1220.170">
    <property type="match status" value="1"/>
</dbReference>
<evidence type="ECO:0000313" key="3">
    <source>
        <dbReference type="EMBL" id="SJM94710.1"/>
    </source>
</evidence>
<evidence type="ECO:0000313" key="4">
    <source>
        <dbReference type="Proteomes" id="UP000195442"/>
    </source>
</evidence>
<reference evidence="4" key="1">
    <citation type="submission" date="2017-02" db="EMBL/GenBank/DDBJ databases">
        <authorList>
            <person name="Daims H."/>
        </authorList>
    </citation>
    <scope>NUCLEOTIDE SEQUENCE [LARGE SCALE GENOMIC DNA]</scope>
</reference>
<accession>A0A1R4HFS3</accession>
<dbReference type="InterPro" id="IPR051405">
    <property type="entry name" value="phD/YefM_antitoxin"/>
</dbReference>
<dbReference type="Pfam" id="PF02604">
    <property type="entry name" value="PhdYeFM_antitox"/>
    <property type="match status" value="1"/>
</dbReference>
<gene>
    <name evidence="3" type="ORF">CRENPOLYSF2_420027</name>
</gene>
<dbReference type="SUPFAM" id="SSF143120">
    <property type="entry name" value="YefM-like"/>
    <property type="match status" value="1"/>
</dbReference>
<protein>
    <recommendedName>
        <fullName evidence="2">Antitoxin</fullName>
    </recommendedName>
</protein>
<dbReference type="InterPro" id="IPR006442">
    <property type="entry name" value="Antitoxin_Phd/YefM"/>
</dbReference>
<dbReference type="Proteomes" id="UP000195442">
    <property type="component" value="Unassembled WGS sequence"/>
</dbReference>
<keyword evidence="4" id="KW-1185">Reference proteome</keyword>
<dbReference type="AlphaFoldDB" id="A0A1R4HFS3"/>
<dbReference type="PANTHER" id="PTHR33713:SF6">
    <property type="entry name" value="ANTITOXIN YEFM"/>
    <property type="match status" value="1"/>
</dbReference>
<proteinExistence type="inferred from homology"/>
<dbReference type="PANTHER" id="PTHR33713">
    <property type="entry name" value="ANTITOXIN YAFN-RELATED"/>
    <property type="match status" value="1"/>
</dbReference>
<comment type="function">
    <text evidence="2">Antitoxin component of a type II toxin-antitoxin (TA) system.</text>
</comment>
<comment type="similarity">
    <text evidence="1 2">Belongs to the phD/YefM antitoxin family.</text>
</comment>
<sequence length="90" mass="10053">MNTAITYQQLQENLDATCNEVCRNHASIIVKRQGGNVVLVAQEDYLSLLETNYLLKSPANAERLLASLNNRNNDSCFNSVDDIKAQLNLI</sequence>
<evidence type="ECO:0000256" key="1">
    <source>
        <dbReference type="ARBA" id="ARBA00009981"/>
    </source>
</evidence>
<dbReference type="OrthoDB" id="9802003at2"/>
<dbReference type="RefSeq" id="WP_087147905.1">
    <property type="nucleotide sequence ID" value="NZ_FUKJ01000357.1"/>
</dbReference>
<dbReference type="InterPro" id="IPR036165">
    <property type="entry name" value="YefM-like_sf"/>
</dbReference>
<organism evidence="3 4">
    <name type="scientific">Crenothrix polyspora</name>
    <dbReference type="NCBI Taxonomy" id="360316"/>
    <lineage>
        <taxon>Bacteria</taxon>
        <taxon>Pseudomonadati</taxon>
        <taxon>Pseudomonadota</taxon>
        <taxon>Gammaproteobacteria</taxon>
        <taxon>Methylococcales</taxon>
        <taxon>Crenotrichaceae</taxon>
        <taxon>Crenothrix</taxon>
    </lineage>
</organism>
<dbReference type="Gene3D" id="3.40.1620.10">
    <property type="entry name" value="YefM-like domain"/>
    <property type="match status" value="1"/>
</dbReference>